<proteinExistence type="predicted"/>
<gene>
    <name evidence="1" type="ORF">BDR25DRAFT_224506</name>
</gene>
<name>A0ACB6QVL5_9PLEO</name>
<reference evidence="1" key="1">
    <citation type="journal article" date="2020" name="Stud. Mycol.">
        <title>101 Dothideomycetes genomes: a test case for predicting lifestyles and emergence of pathogens.</title>
        <authorList>
            <person name="Haridas S."/>
            <person name="Albert R."/>
            <person name="Binder M."/>
            <person name="Bloem J."/>
            <person name="Labutti K."/>
            <person name="Salamov A."/>
            <person name="Andreopoulos B."/>
            <person name="Baker S."/>
            <person name="Barry K."/>
            <person name="Bills G."/>
            <person name="Bluhm B."/>
            <person name="Cannon C."/>
            <person name="Castanera R."/>
            <person name="Culley D."/>
            <person name="Daum C."/>
            <person name="Ezra D."/>
            <person name="Gonzalez J."/>
            <person name="Henrissat B."/>
            <person name="Kuo A."/>
            <person name="Liang C."/>
            <person name="Lipzen A."/>
            <person name="Lutzoni F."/>
            <person name="Magnuson J."/>
            <person name="Mondo S."/>
            <person name="Nolan M."/>
            <person name="Ohm R."/>
            <person name="Pangilinan J."/>
            <person name="Park H.-J."/>
            <person name="Ramirez L."/>
            <person name="Alfaro M."/>
            <person name="Sun H."/>
            <person name="Tritt A."/>
            <person name="Yoshinaga Y."/>
            <person name="Zwiers L.-H."/>
            <person name="Turgeon B."/>
            <person name="Goodwin S."/>
            <person name="Spatafora J."/>
            <person name="Crous P."/>
            <person name="Grigoriev I."/>
        </authorList>
    </citation>
    <scope>NUCLEOTIDE SEQUENCE</scope>
    <source>
        <strain evidence="1">ATCC 200398</strain>
    </source>
</reference>
<protein>
    <submittedName>
        <fullName evidence="1">SWI/SNF-related matrix-associated actin-dependent regulator of chromatin subfamily A member 3-like 3</fullName>
    </submittedName>
</protein>
<comment type="caution">
    <text evidence="1">The sequence shown here is derived from an EMBL/GenBank/DDBJ whole genome shotgun (WGS) entry which is preliminary data.</text>
</comment>
<evidence type="ECO:0000313" key="2">
    <source>
        <dbReference type="Proteomes" id="UP000799755"/>
    </source>
</evidence>
<sequence>IRSVRFDKKVPQTQRQSVITSFIQDPSLRVMLLMLSCGAVGWVHMLAWKAMRLTFLNLTVTEASRAYLMEPHWNPTIEEQALARIHRIGQTRQVTTVRFHIRHSFEEVRSHTFLS</sequence>
<keyword evidence="2" id="KW-1185">Reference proteome</keyword>
<evidence type="ECO:0000313" key="1">
    <source>
        <dbReference type="EMBL" id="KAF2470906.1"/>
    </source>
</evidence>
<dbReference type="Proteomes" id="UP000799755">
    <property type="component" value="Unassembled WGS sequence"/>
</dbReference>
<accession>A0ACB6QVL5</accession>
<organism evidence="1 2">
    <name type="scientific">Lindgomyces ingoldianus</name>
    <dbReference type="NCBI Taxonomy" id="673940"/>
    <lineage>
        <taxon>Eukaryota</taxon>
        <taxon>Fungi</taxon>
        <taxon>Dikarya</taxon>
        <taxon>Ascomycota</taxon>
        <taxon>Pezizomycotina</taxon>
        <taxon>Dothideomycetes</taxon>
        <taxon>Pleosporomycetidae</taxon>
        <taxon>Pleosporales</taxon>
        <taxon>Lindgomycetaceae</taxon>
        <taxon>Lindgomyces</taxon>
    </lineage>
</organism>
<feature type="non-terminal residue" evidence="1">
    <location>
        <position position="1"/>
    </location>
</feature>
<dbReference type="EMBL" id="MU003506">
    <property type="protein sequence ID" value="KAF2470906.1"/>
    <property type="molecule type" value="Genomic_DNA"/>
</dbReference>